<dbReference type="Proteomes" id="UP000553766">
    <property type="component" value="Unassembled WGS sequence"/>
</dbReference>
<gene>
    <name evidence="2" type="ORF">FHS89_001034</name>
</gene>
<keyword evidence="1" id="KW-0812">Transmembrane</keyword>
<name>A0A840WXE1_9RHOB</name>
<feature type="transmembrane region" description="Helical" evidence="1">
    <location>
        <begin position="60"/>
        <end position="78"/>
    </location>
</feature>
<accession>A0A840WXE1</accession>
<reference evidence="2 3" key="1">
    <citation type="submission" date="2020-08" db="EMBL/GenBank/DDBJ databases">
        <title>Genomic Encyclopedia of Type Strains, Phase IV (KMG-IV): sequencing the most valuable type-strain genomes for metagenomic binning, comparative biology and taxonomic classification.</title>
        <authorList>
            <person name="Goeker M."/>
        </authorList>
    </citation>
    <scope>NUCLEOTIDE SEQUENCE [LARGE SCALE GENOMIC DNA]</scope>
    <source>
        <strain evidence="2 3">DSM 103377</strain>
    </source>
</reference>
<dbReference type="EMBL" id="JACIJS010000003">
    <property type="protein sequence ID" value="MBB5515024.1"/>
    <property type="molecule type" value="Genomic_DNA"/>
</dbReference>
<evidence type="ECO:0000256" key="1">
    <source>
        <dbReference type="SAM" id="Phobius"/>
    </source>
</evidence>
<evidence type="ECO:0000313" key="3">
    <source>
        <dbReference type="Proteomes" id="UP000553766"/>
    </source>
</evidence>
<keyword evidence="1" id="KW-1133">Transmembrane helix</keyword>
<dbReference type="RefSeq" id="WP_184009228.1">
    <property type="nucleotide sequence ID" value="NZ_JACIJS010000003.1"/>
</dbReference>
<keyword evidence="3" id="KW-1185">Reference proteome</keyword>
<proteinExistence type="predicted"/>
<organism evidence="2 3">
    <name type="scientific">Rubricella aquisinus</name>
    <dbReference type="NCBI Taxonomy" id="2028108"/>
    <lineage>
        <taxon>Bacteria</taxon>
        <taxon>Pseudomonadati</taxon>
        <taxon>Pseudomonadota</taxon>
        <taxon>Alphaproteobacteria</taxon>
        <taxon>Rhodobacterales</taxon>
        <taxon>Paracoccaceae</taxon>
        <taxon>Rubricella</taxon>
    </lineage>
</organism>
<evidence type="ECO:0000313" key="2">
    <source>
        <dbReference type="EMBL" id="MBB5515024.1"/>
    </source>
</evidence>
<dbReference type="AlphaFoldDB" id="A0A840WXE1"/>
<keyword evidence="1" id="KW-0472">Membrane</keyword>
<sequence>MTQMTRPMQIFLGVGLLAAGPMWGSAAHFLSGSTLPYVITAAMMGAGLALLLFGRRRARIWGLAAACALAAFLAHMMIGSGHTA</sequence>
<protein>
    <submittedName>
        <fullName evidence="2">CHASE2 domain-containing sensor protein</fullName>
    </submittedName>
</protein>
<comment type="caution">
    <text evidence="2">The sequence shown here is derived from an EMBL/GenBank/DDBJ whole genome shotgun (WGS) entry which is preliminary data.</text>
</comment>
<feature type="transmembrane region" description="Helical" evidence="1">
    <location>
        <begin position="36"/>
        <end position="53"/>
    </location>
</feature>